<keyword evidence="1" id="KW-0378">Hydrolase</keyword>
<dbReference type="InterPro" id="IPR027417">
    <property type="entry name" value="P-loop_NTPase"/>
</dbReference>
<dbReference type="EMBL" id="FPBX01000025">
    <property type="protein sequence ID" value="SFU83499.1"/>
    <property type="molecule type" value="Genomic_DNA"/>
</dbReference>
<keyword evidence="1" id="KW-0067">ATP-binding</keyword>
<protein>
    <submittedName>
        <fullName evidence="1">DNA helicase HerA, contains HAS-barrel and ATPase domains</fullName>
    </submittedName>
</protein>
<reference evidence="1 2" key="1">
    <citation type="submission" date="2016-10" db="EMBL/GenBank/DDBJ databases">
        <authorList>
            <person name="de Groot N.N."/>
        </authorList>
    </citation>
    <scope>NUCLEOTIDE SEQUENCE [LARGE SCALE GENOMIC DNA]</scope>
    <source>
        <strain evidence="1 2">R-24608</strain>
    </source>
</reference>
<dbReference type="SUPFAM" id="SSF52540">
    <property type="entry name" value="P-loop containing nucleoside triphosphate hydrolases"/>
    <property type="match status" value="1"/>
</dbReference>
<dbReference type="PANTHER" id="PTHR42957">
    <property type="entry name" value="HELICASE MJ1565-RELATED"/>
    <property type="match status" value="1"/>
</dbReference>
<evidence type="ECO:0000313" key="1">
    <source>
        <dbReference type="EMBL" id="SFU83499.1"/>
    </source>
</evidence>
<dbReference type="Proteomes" id="UP000183656">
    <property type="component" value="Unassembled WGS sequence"/>
</dbReference>
<name>A0A1I7JEA0_9BURK</name>
<organism evidence="1 2">
    <name type="scientific">Paenacidovorax caeni</name>
    <dbReference type="NCBI Taxonomy" id="343013"/>
    <lineage>
        <taxon>Bacteria</taxon>
        <taxon>Pseudomonadati</taxon>
        <taxon>Pseudomonadota</taxon>
        <taxon>Betaproteobacteria</taxon>
        <taxon>Burkholderiales</taxon>
        <taxon>Comamonadaceae</taxon>
        <taxon>Paenacidovorax</taxon>
    </lineage>
</organism>
<keyword evidence="1" id="KW-0547">Nucleotide-binding</keyword>
<proteinExistence type="predicted"/>
<dbReference type="AlphaFoldDB" id="A0A1I7JEA0"/>
<dbReference type="OrthoDB" id="9806951at2"/>
<keyword evidence="1" id="KW-0347">Helicase</keyword>
<dbReference type="InterPro" id="IPR008571">
    <property type="entry name" value="HerA-like"/>
</dbReference>
<accession>A0A1I7JEA0</accession>
<evidence type="ECO:0000313" key="2">
    <source>
        <dbReference type="Proteomes" id="UP000183656"/>
    </source>
</evidence>
<sequence length="1052" mass="115016">MPALWFNLRQTPDLTQPRYAALPHGEPQAVLALFEPSLRMLHRLGNSYGLQLRLCIQADPAPPPGQRLRMALGFAGSEQALQNAPVWSTWLATPLAPYFAALMAPSTDPLEDKTPGGMALQGCEVARLERYWPLAELGDDAFARYSELPPWLHAAYPWEGNASCRLLSVLQLMQSLEVPCVLTLALEPSEGESEYEALHAAYAHSLARLAGGSYKDALGRSEYVKPGPVAEQLRSLRQDLLDKLRCEPCFTMQLRCYAPTRDLARLLADTIMAEALSEGPHSSWPLPANLDFFEPAPLHLVSTAPPQGVQPPPALQRLPQVFALSEVAALFRLPVLHEGEQLDLRKETWPVLTAQGQAQLLLGHAHTPGQEAADPIYLPLDALVKHTLVVGVPGSGKTNTLMSLARQLWCDYQRPFLVLEPAKREYRGLLNLPGCSGQVLLFAPARAAASEWLTEGELNPLALRINPLEMPLGFAIGEHCTQLAAIFDAAFGLFNPLPAMLESALETAYVERGWRREDIATAQAVAQRGFPAMPRLVELLRELADATDYVGENAATVQAGLEYRFGRLVDGPLADVFGAAASTLRPEEWLARPIVVELESLGEANANMLSLLLQTYLREALTVQQEEERQTGTVREAGHKLRHVLFLEEAHNLIGPHAARQQGAEGQADPKAAATAWVVKMLAEVRALGLGIVIGDQLPSALAPEVLKNTSIRICHRLTAPDDRAQMQQSMNASALQLEYMASQTSGHALASFEGVRKPFAIAMLAADGAQARHNAAISDQALLTAIARAAPGWQAIDERFAANALLMLVLRWEQLQHSPWQGITPAEVLAAFEDPASLHASHLLLAELMQYWLAATVRCAARLQLWLQIQDGTQDACLRLQDKIHASNHDLAALQQAASRFAASPCLLACELGRTFAPGKAPSPHLGPSATQARWWYQRSLALARQAAASRPLAREETLALARAHQGLWQLSTRAQARKSARQTHKQRNLHHLRQAAELGLPAAQVDLALELLAKQPLQARRWLEQAAAQNYAPAHGILMEISTPDGQENE</sequence>
<dbReference type="STRING" id="343013.SAMN04489707_102526"/>
<dbReference type="PANTHER" id="PTHR42957:SF1">
    <property type="entry name" value="HELICASE MJ1565-RELATED"/>
    <property type="match status" value="1"/>
</dbReference>
<dbReference type="GO" id="GO:0004386">
    <property type="term" value="F:helicase activity"/>
    <property type="evidence" value="ECO:0007669"/>
    <property type="project" value="UniProtKB-KW"/>
</dbReference>
<gene>
    <name evidence="1" type="ORF">SAMN04489707_102526</name>
</gene>
<dbReference type="Gene3D" id="3.40.50.300">
    <property type="entry name" value="P-loop containing nucleotide triphosphate hydrolases"/>
    <property type="match status" value="2"/>
</dbReference>
<keyword evidence="2" id="KW-1185">Reference proteome</keyword>
<dbReference type="RefSeq" id="WP_054257210.1">
    <property type="nucleotide sequence ID" value="NZ_CYIG01000033.1"/>
</dbReference>